<proteinExistence type="predicted"/>
<evidence type="ECO:0000313" key="3">
    <source>
        <dbReference type="Proteomes" id="UP000297195"/>
    </source>
</evidence>
<gene>
    <name evidence="2" type="ORF">pETSU_239</name>
</gene>
<feature type="domain" description="Thoeris anti-defense 2-like" evidence="1">
    <location>
        <begin position="24"/>
        <end position="91"/>
    </location>
</feature>
<name>A0A4D6DYT2_9CAUD</name>
<organism evidence="2 3">
    <name type="scientific">Edwardsiella phage pEt-SU</name>
    <dbReference type="NCBI Taxonomy" id="2562142"/>
    <lineage>
        <taxon>Viruses</taxon>
        <taxon>Duplodnaviria</taxon>
        <taxon>Heunggongvirae</taxon>
        <taxon>Uroviricota</taxon>
        <taxon>Caudoviricetes</taxon>
        <taxon>Chimalliviridae</taxon>
        <taxon>Petsuvirus</taxon>
        <taxon>Petsuvirus pEtSU</taxon>
    </lineage>
</organism>
<dbReference type="EMBL" id="MK689364">
    <property type="protein sequence ID" value="QBZ70819.1"/>
    <property type="molecule type" value="Genomic_DNA"/>
</dbReference>
<sequence>MNQESAAPAPVTWASALPAIVGPAHKKYQRTGWNGKGLYVQLHGSVRATDVELPNGVQPYIEPFFVIVNTVTGTVNTWVPSVSDQMGHDWVEYIPA</sequence>
<dbReference type="InterPro" id="IPR021361">
    <property type="entry name" value="Tad2-like_dom"/>
</dbReference>
<dbReference type="Proteomes" id="UP000297195">
    <property type="component" value="Segment"/>
</dbReference>
<evidence type="ECO:0000313" key="2">
    <source>
        <dbReference type="EMBL" id="QBZ70819.1"/>
    </source>
</evidence>
<dbReference type="Pfam" id="PF11195">
    <property type="entry name" value="Tad2-like"/>
    <property type="match status" value="1"/>
</dbReference>
<keyword evidence="3" id="KW-1185">Reference proteome</keyword>
<reference evidence="2 3" key="1">
    <citation type="submission" date="2019-03" db="EMBL/GenBank/DDBJ databases">
        <authorList>
            <person name="Kim S.G."/>
            <person name="Park S.C."/>
        </authorList>
    </citation>
    <scope>NUCLEOTIDE SEQUENCE [LARGE SCALE GENOMIC DNA]</scope>
</reference>
<accession>A0A4D6DYT2</accession>
<protein>
    <submittedName>
        <fullName evidence="2">DUF2829 domain containing protein</fullName>
    </submittedName>
</protein>
<evidence type="ECO:0000259" key="1">
    <source>
        <dbReference type="Pfam" id="PF11195"/>
    </source>
</evidence>